<evidence type="ECO:0000256" key="4">
    <source>
        <dbReference type="ARBA" id="ARBA00022989"/>
    </source>
</evidence>
<dbReference type="Pfam" id="PF04145">
    <property type="entry name" value="Ctr"/>
    <property type="match status" value="1"/>
</dbReference>
<evidence type="ECO:0000313" key="7">
    <source>
        <dbReference type="EMBL" id="OAX81645.1"/>
    </source>
</evidence>
<dbReference type="PANTHER" id="PTHR12483:SF73">
    <property type="entry name" value="COPPER TRANSPORT PROTEIN CTR3"/>
    <property type="match status" value="1"/>
</dbReference>
<proteinExistence type="inferred from homology"/>
<evidence type="ECO:0000256" key="3">
    <source>
        <dbReference type="ARBA" id="ARBA00022692"/>
    </source>
</evidence>
<comment type="caution">
    <text evidence="7">The sequence shown here is derived from an EMBL/GenBank/DDBJ whole genome shotgun (WGS) entry which is preliminary data.</text>
</comment>
<evidence type="ECO:0000256" key="2">
    <source>
        <dbReference type="ARBA" id="ARBA00006921"/>
    </source>
</evidence>
<keyword evidence="6" id="KW-0813">Transport</keyword>
<dbReference type="AlphaFoldDB" id="A0A1B7NXZ9"/>
<protein>
    <recommendedName>
        <fullName evidence="6">Copper transport protein</fullName>
    </recommendedName>
</protein>
<dbReference type="PANTHER" id="PTHR12483">
    <property type="entry name" value="SOLUTE CARRIER FAMILY 31 COPPER TRANSPORTERS"/>
    <property type="match status" value="1"/>
</dbReference>
<gene>
    <name evidence="7" type="ORF">ACJ72_04012</name>
</gene>
<keyword evidence="5 6" id="KW-0472">Membrane</keyword>
<evidence type="ECO:0000256" key="6">
    <source>
        <dbReference type="RuleBase" id="RU367022"/>
    </source>
</evidence>
<organism evidence="7 8">
    <name type="scientific">Emergomyces africanus</name>
    <dbReference type="NCBI Taxonomy" id="1955775"/>
    <lineage>
        <taxon>Eukaryota</taxon>
        <taxon>Fungi</taxon>
        <taxon>Dikarya</taxon>
        <taxon>Ascomycota</taxon>
        <taxon>Pezizomycotina</taxon>
        <taxon>Eurotiomycetes</taxon>
        <taxon>Eurotiomycetidae</taxon>
        <taxon>Onygenales</taxon>
        <taxon>Ajellomycetaceae</taxon>
        <taxon>Emergomyces</taxon>
    </lineage>
</organism>
<sequence length="177" mass="19643">MDMSMTMTHMAPMATATAGSSMSGMSGMSGMVHNGCKISMLWNWHVINACSCIGVILLVMSLEFLRRAGYEFDKYLAGKPTICSKRCIRPRASPKSTSNGTDTTQETLLNSQKRSLRPTLIQHTARSLLHMLQFGVAYFVMLLAMYYNGYIIISILIGSFLGSFVFSWKSDEEKLVA</sequence>
<comment type="subcellular location">
    <subcellularLocation>
        <location evidence="1 6">Membrane</location>
        <topology evidence="1 6">Multi-pass membrane protein</topology>
    </subcellularLocation>
</comment>
<dbReference type="GO" id="GO:0005375">
    <property type="term" value="F:copper ion transmembrane transporter activity"/>
    <property type="evidence" value="ECO:0007669"/>
    <property type="project" value="UniProtKB-UniRule"/>
</dbReference>
<dbReference type="GO" id="GO:0016020">
    <property type="term" value="C:membrane"/>
    <property type="evidence" value="ECO:0007669"/>
    <property type="project" value="UniProtKB-SubCell"/>
</dbReference>
<accession>A0A1B7NXZ9</accession>
<keyword evidence="4 6" id="KW-1133">Transmembrane helix</keyword>
<name>A0A1B7NXZ9_9EURO</name>
<keyword evidence="6" id="KW-0186">Copper</keyword>
<dbReference type="Proteomes" id="UP000091918">
    <property type="component" value="Unassembled WGS sequence"/>
</dbReference>
<keyword evidence="3 6" id="KW-0812">Transmembrane</keyword>
<feature type="transmembrane region" description="Helical" evidence="6">
    <location>
        <begin position="44"/>
        <end position="65"/>
    </location>
</feature>
<dbReference type="EMBL" id="LGUA01000436">
    <property type="protein sequence ID" value="OAX81645.1"/>
    <property type="molecule type" value="Genomic_DNA"/>
</dbReference>
<evidence type="ECO:0000313" key="8">
    <source>
        <dbReference type="Proteomes" id="UP000091918"/>
    </source>
</evidence>
<keyword evidence="6" id="KW-0406">Ion transport</keyword>
<keyword evidence="8" id="KW-1185">Reference proteome</keyword>
<comment type="similarity">
    <text evidence="2 6">Belongs to the copper transporter (Ctr) (TC 1.A.56) family. SLC31A subfamily.</text>
</comment>
<reference evidence="7 8" key="1">
    <citation type="submission" date="2015-07" db="EMBL/GenBank/DDBJ databases">
        <title>Emmonsia species relationships and genome sequence.</title>
        <authorList>
            <person name="Cuomo C.A."/>
            <person name="Schwartz I.S."/>
            <person name="Kenyon C."/>
            <person name="de Hoog G.S."/>
            <person name="Govender N.P."/>
            <person name="Botha A."/>
            <person name="Moreno L."/>
            <person name="de Vries M."/>
            <person name="Munoz J.F."/>
            <person name="Stielow J.B."/>
        </authorList>
    </citation>
    <scope>NUCLEOTIDE SEQUENCE [LARGE SCALE GENOMIC DNA]</scope>
    <source>
        <strain evidence="7 8">CBS 136260</strain>
    </source>
</reference>
<dbReference type="STRING" id="1658172.A0A1B7NXZ9"/>
<keyword evidence="6" id="KW-0187">Copper transport</keyword>
<dbReference type="OrthoDB" id="161814at2759"/>
<evidence type="ECO:0000256" key="5">
    <source>
        <dbReference type="ARBA" id="ARBA00023136"/>
    </source>
</evidence>
<dbReference type="InterPro" id="IPR007274">
    <property type="entry name" value="Cop_transporter"/>
</dbReference>
<evidence type="ECO:0000256" key="1">
    <source>
        <dbReference type="ARBA" id="ARBA00004141"/>
    </source>
</evidence>